<dbReference type="EMBL" id="KZ772697">
    <property type="protein sequence ID" value="PTQ43368.1"/>
    <property type="molecule type" value="Genomic_DNA"/>
</dbReference>
<dbReference type="Proteomes" id="UP000244005">
    <property type="component" value="Unassembled WGS sequence"/>
</dbReference>
<accession>A0A2R6XB95</accession>
<dbReference type="AlphaFoldDB" id="A0A2R6XB95"/>
<evidence type="ECO:0000256" key="1">
    <source>
        <dbReference type="SAM" id="MobiDB-lite"/>
    </source>
</evidence>
<keyword evidence="3" id="KW-1185">Reference proteome</keyword>
<name>A0A2R6XB95_MARPO</name>
<feature type="compositionally biased region" description="Acidic residues" evidence="1">
    <location>
        <begin position="17"/>
        <end position="29"/>
    </location>
</feature>
<feature type="compositionally biased region" description="Acidic residues" evidence="1">
    <location>
        <begin position="1"/>
        <end position="10"/>
    </location>
</feature>
<dbReference type="OMA" id="HHELAMT"/>
<reference evidence="3" key="1">
    <citation type="journal article" date="2017" name="Cell">
        <title>Insights into land plant evolution garnered from the Marchantia polymorpha genome.</title>
        <authorList>
            <person name="Bowman J.L."/>
            <person name="Kohchi T."/>
            <person name="Yamato K.T."/>
            <person name="Jenkins J."/>
            <person name="Shu S."/>
            <person name="Ishizaki K."/>
            <person name="Yamaoka S."/>
            <person name="Nishihama R."/>
            <person name="Nakamura Y."/>
            <person name="Berger F."/>
            <person name="Adam C."/>
            <person name="Aki S.S."/>
            <person name="Althoff F."/>
            <person name="Araki T."/>
            <person name="Arteaga-Vazquez M.A."/>
            <person name="Balasubrmanian S."/>
            <person name="Barry K."/>
            <person name="Bauer D."/>
            <person name="Boehm C.R."/>
            <person name="Briginshaw L."/>
            <person name="Caballero-Perez J."/>
            <person name="Catarino B."/>
            <person name="Chen F."/>
            <person name="Chiyoda S."/>
            <person name="Chovatia M."/>
            <person name="Davies K.M."/>
            <person name="Delmans M."/>
            <person name="Demura T."/>
            <person name="Dierschke T."/>
            <person name="Dolan L."/>
            <person name="Dorantes-Acosta A.E."/>
            <person name="Eklund D.M."/>
            <person name="Florent S.N."/>
            <person name="Flores-Sandoval E."/>
            <person name="Fujiyama A."/>
            <person name="Fukuzawa H."/>
            <person name="Galik B."/>
            <person name="Grimanelli D."/>
            <person name="Grimwood J."/>
            <person name="Grossniklaus U."/>
            <person name="Hamada T."/>
            <person name="Haseloff J."/>
            <person name="Hetherington A.J."/>
            <person name="Higo A."/>
            <person name="Hirakawa Y."/>
            <person name="Hundley H.N."/>
            <person name="Ikeda Y."/>
            <person name="Inoue K."/>
            <person name="Inoue S.I."/>
            <person name="Ishida S."/>
            <person name="Jia Q."/>
            <person name="Kakita M."/>
            <person name="Kanazawa T."/>
            <person name="Kawai Y."/>
            <person name="Kawashima T."/>
            <person name="Kennedy M."/>
            <person name="Kinose K."/>
            <person name="Kinoshita T."/>
            <person name="Kohara Y."/>
            <person name="Koide E."/>
            <person name="Komatsu K."/>
            <person name="Kopischke S."/>
            <person name="Kubo M."/>
            <person name="Kyozuka J."/>
            <person name="Lagercrantz U."/>
            <person name="Lin S.S."/>
            <person name="Lindquist E."/>
            <person name="Lipzen A.M."/>
            <person name="Lu C.W."/>
            <person name="De Luna E."/>
            <person name="Martienssen R.A."/>
            <person name="Minamino N."/>
            <person name="Mizutani M."/>
            <person name="Mizutani M."/>
            <person name="Mochizuki N."/>
            <person name="Monte I."/>
            <person name="Mosher R."/>
            <person name="Nagasaki H."/>
            <person name="Nakagami H."/>
            <person name="Naramoto S."/>
            <person name="Nishitani K."/>
            <person name="Ohtani M."/>
            <person name="Okamoto T."/>
            <person name="Okumura M."/>
            <person name="Phillips J."/>
            <person name="Pollak B."/>
            <person name="Reinders A."/>
            <person name="Rovekamp M."/>
            <person name="Sano R."/>
            <person name="Sawa S."/>
            <person name="Schmid M.W."/>
            <person name="Shirakawa M."/>
            <person name="Solano R."/>
            <person name="Spunde A."/>
            <person name="Suetsugu N."/>
            <person name="Sugano S."/>
            <person name="Sugiyama A."/>
            <person name="Sun R."/>
            <person name="Suzuki Y."/>
            <person name="Takenaka M."/>
            <person name="Takezawa D."/>
            <person name="Tomogane H."/>
            <person name="Tsuzuki M."/>
            <person name="Ueda T."/>
            <person name="Umeda M."/>
            <person name="Ward J.M."/>
            <person name="Watanabe Y."/>
            <person name="Yazaki K."/>
            <person name="Yokoyama R."/>
            <person name="Yoshitake Y."/>
            <person name="Yotsui I."/>
            <person name="Zachgo S."/>
            <person name="Schmutz J."/>
        </authorList>
    </citation>
    <scope>NUCLEOTIDE SEQUENCE [LARGE SCALE GENOMIC DNA]</scope>
    <source>
        <strain evidence="3">Tak-1</strain>
    </source>
</reference>
<dbReference type="OrthoDB" id="1930055at2759"/>
<feature type="region of interest" description="Disordered" evidence="1">
    <location>
        <begin position="1"/>
        <end position="43"/>
    </location>
</feature>
<evidence type="ECO:0000313" key="3">
    <source>
        <dbReference type="Proteomes" id="UP000244005"/>
    </source>
</evidence>
<organism evidence="2 3">
    <name type="scientific">Marchantia polymorpha</name>
    <name type="common">Common liverwort</name>
    <name type="synonym">Marchantia aquatica</name>
    <dbReference type="NCBI Taxonomy" id="3197"/>
    <lineage>
        <taxon>Eukaryota</taxon>
        <taxon>Viridiplantae</taxon>
        <taxon>Streptophyta</taxon>
        <taxon>Embryophyta</taxon>
        <taxon>Marchantiophyta</taxon>
        <taxon>Marchantiopsida</taxon>
        <taxon>Marchantiidae</taxon>
        <taxon>Marchantiales</taxon>
        <taxon>Marchantiaceae</taxon>
        <taxon>Marchantia</taxon>
    </lineage>
</organism>
<gene>
    <name evidence="2" type="ORF">MARPO_0025s0061</name>
</gene>
<evidence type="ECO:0000313" key="2">
    <source>
        <dbReference type="EMBL" id="PTQ43368.1"/>
    </source>
</evidence>
<dbReference type="Gramene" id="Mp2g26230.2">
    <property type="protein sequence ID" value="Mp2g26230.2.cds"/>
    <property type="gene ID" value="Mp2g26230"/>
</dbReference>
<proteinExistence type="predicted"/>
<sequence>MAEEEDDDMSEMTGTDEGTESGTEGEDSEGGSSKTAEVRIPPPTELHNSALFMAKYLDQKLDKLFAATEKINVDIVEMEKRIMADISTKMQANHEALTVRITALENLTLEHGVKLQQQESKGAQQAHQLDDLQNQVGVITFRLH</sequence>
<protein>
    <submittedName>
        <fullName evidence="2">Uncharacterized protein</fullName>
    </submittedName>
</protein>